<dbReference type="Pfam" id="PF00817">
    <property type="entry name" value="IMS"/>
    <property type="match status" value="1"/>
</dbReference>
<keyword evidence="3" id="KW-0239">DNA-directed DNA polymerase</keyword>
<evidence type="ECO:0000313" key="5">
    <source>
        <dbReference type="EMBL" id="GAA5483992.1"/>
    </source>
</evidence>
<keyword evidence="6" id="KW-1185">Reference proteome</keyword>
<dbReference type="InterPro" id="IPR017961">
    <property type="entry name" value="DNA_pol_Y-fam_little_finger"/>
</dbReference>
<keyword evidence="3" id="KW-0808">Transferase</keyword>
<name>A0ABP9UTF1_9BACT</name>
<evidence type="ECO:0000256" key="3">
    <source>
        <dbReference type="ARBA" id="ARBA00022932"/>
    </source>
</evidence>
<dbReference type="Proteomes" id="UP001476282">
    <property type="component" value="Unassembled WGS sequence"/>
</dbReference>
<dbReference type="Gene3D" id="3.30.1490.100">
    <property type="entry name" value="DNA polymerase, Y-family, little finger domain"/>
    <property type="match status" value="1"/>
</dbReference>
<organism evidence="5 6">
    <name type="scientific">Haloferula sargassicola</name>
    <dbReference type="NCBI Taxonomy" id="490096"/>
    <lineage>
        <taxon>Bacteria</taxon>
        <taxon>Pseudomonadati</taxon>
        <taxon>Verrucomicrobiota</taxon>
        <taxon>Verrucomicrobiia</taxon>
        <taxon>Verrucomicrobiales</taxon>
        <taxon>Verrucomicrobiaceae</taxon>
        <taxon>Haloferula</taxon>
    </lineage>
</organism>
<dbReference type="Gene3D" id="1.10.150.20">
    <property type="entry name" value="5' to 3' exonuclease, C-terminal subdomain"/>
    <property type="match status" value="1"/>
</dbReference>
<gene>
    <name evidence="5" type="primary">dinB_3</name>
    <name evidence="5" type="ORF">Hsar01_03229</name>
</gene>
<dbReference type="Gene3D" id="3.40.1170.60">
    <property type="match status" value="1"/>
</dbReference>
<keyword evidence="3" id="KW-0548">Nucleotidyltransferase</keyword>
<dbReference type="PROSITE" id="PS50173">
    <property type="entry name" value="UMUC"/>
    <property type="match status" value="1"/>
</dbReference>
<proteinExistence type="inferred from homology"/>
<dbReference type="Pfam" id="PF11799">
    <property type="entry name" value="IMS_C"/>
    <property type="match status" value="1"/>
</dbReference>
<dbReference type="InterPro" id="IPR001126">
    <property type="entry name" value="UmuC"/>
</dbReference>
<dbReference type="InterPro" id="IPR036775">
    <property type="entry name" value="DNA_pol_Y-fam_lit_finger_sf"/>
</dbReference>
<reference evidence="5 6" key="1">
    <citation type="submission" date="2024-02" db="EMBL/GenBank/DDBJ databases">
        <title>Haloferula sargassicola NBRC 104335.</title>
        <authorList>
            <person name="Ichikawa N."/>
            <person name="Katano-Makiyama Y."/>
            <person name="Hidaka K."/>
        </authorList>
    </citation>
    <scope>NUCLEOTIDE SEQUENCE [LARGE SCALE GENOMIC DNA]</scope>
    <source>
        <strain evidence="5 6">NBRC 104335</strain>
    </source>
</reference>
<dbReference type="InterPro" id="IPR050116">
    <property type="entry name" value="DNA_polymerase-Y"/>
</dbReference>
<dbReference type="PANTHER" id="PTHR11076:SF34">
    <property type="entry name" value="PROTEIN UMUC"/>
    <property type="match status" value="1"/>
</dbReference>
<evidence type="ECO:0000313" key="6">
    <source>
        <dbReference type="Proteomes" id="UP001476282"/>
    </source>
</evidence>
<keyword evidence="2" id="KW-0515">Mutator protein</keyword>
<dbReference type="InterPro" id="IPR022880">
    <property type="entry name" value="DNApol_IV"/>
</dbReference>
<dbReference type="SUPFAM" id="SSF100879">
    <property type="entry name" value="Lesion bypass DNA polymerase (Y-family), little finger domain"/>
    <property type="match status" value="1"/>
</dbReference>
<evidence type="ECO:0000259" key="4">
    <source>
        <dbReference type="PROSITE" id="PS50173"/>
    </source>
</evidence>
<accession>A0ABP9UTF1</accession>
<dbReference type="SUPFAM" id="SSF56672">
    <property type="entry name" value="DNA/RNA polymerases"/>
    <property type="match status" value="1"/>
</dbReference>
<dbReference type="InterPro" id="IPR043502">
    <property type="entry name" value="DNA/RNA_pol_sf"/>
</dbReference>
<comment type="caution">
    <text evidence="5">The sequence shown here is derived from an EMBL/GenBank/DDBJ whole genome shotgun (WGS) entry which is preliminary data.</text>
</comment>
<evidence type="ECO:0000256" key="1">
    <source>
        <dbReference type="ARBA" id="ARBA00010945"/>
    </source>
</evidence>
<dbReference type="CDD" id="cd03586">
    <property type="entry name" value="PolY_Pol_IV_kappa"/>
    <property type="match status" value="1"/>
</dbReference>
<feature type="domain" description="UmuC" evidence="4">
    <location>
        <begin position="10"/>
        <end position="193"/>
    </location>
</feature>
<dbReference type="Gene3D" id="3.30.70.270">
    <property type="match status" value="1"/>
</dbReference>
<evidence type="ECO:0000256" key="2">
    <source>
        <dbReference type="ARBA" id="ARBA00022457"/>
    </source>
</evidence>
<dbReference type="InterPro" id="IPR043128">
    <property type="entry name" value="Rev_trsase/Diguanyl_cyclase"/>
</dbReference>
<comment type="similarity">
    <text evidence="1">Belongs to the DNA polymerase type-Y family.</text>
</comment>
<protein>
    <submittedName>
        <fullName evidence="5">DNA polymerase IV</fullName>
    </submittedName>
</protein>
<dbReference type="PANTHER" id="PTHR11076">
    <property type="entry name" value="DNA REPAIR POLYMERASE UMUC / TRANSFERASE FAMILY MEMBER"/>
    <property type="match status" value="1"/>
</dbReference>
<dbReference type="EMBL" id="BAABRI010000019">
    <property type="protein sequence ID" value="GAA5483992.1"/>
    <property type="molecule type" value="Genomic_DNA"/>
</dbReference>
<sequence>MVANVRPLSALFIDCDSYFASVEQHLDPALRGKAVGVAPVMAETSCCIAASYEAKRFGVKTGTRISDARILCPGIAIVEAKPPEYVRYHNRIVEAVEDCIHVEEVLSIDEMWAWLPLNLREPATIRRIAERIKAKVSESVSPAITVSIGVAPNRYLAKIASKMRKPDGLFLIEESELPEALYPLELRDLTGIARSMESRLHAAGIHSVAALCRVEKAVLRGVWGGVLGERLWHLLRGDVIPDLVSSRKSIGHSHVLPPDSRAPGLAWPVLCKLLHKACERLRAHGMLAASLTVKIAFFRGVSWSPKIRFQETDSTRVLMKLLDQLWRDRPDPKAPILQVGVVLARLVESGNFTPDLFANHVADLMSLQDDKQKRLDAALDRLRVRYGRDVVYYGSVQDSRDKAPMRISFTHIPDLGIESDRRS</sequence>